<keyword evidence="3 8" id="KW-0812">Transmembrane</keyword>
<feature type="transmembrane region" description="Helical" evidence="8">
    <location>
        <begin position="57"/>
        <end position="78"/>
    </location>
</feature>
<keyword evidence="6" id="KW-0408">Iron</keyword>
<evidence type="ECO:0000256" key="8">
    <source>
        <dbReference type="SAM" id="Phobius"/>
    </source>
</evidence>
<evidence type="ECO:0000256" key="5">
    <source>
        <dbReference type="ARBA" id="ARBA00022989"/>
    </source>
</evidence>
<keyword evidence="2" id="KW-0349">Heme</keyword>
<keyword evidence="4" id="KW-0479">Metal-binding</keyword>
<name>E6W398_DESIS</name>
<proteinExistence type="predicted"/>
<dbReference type="RefSeq" id="WP_013506731.1">
    <property type="nucleotide sequence ID" value="NC_014836.1"/>
</dbReference>
<dbReference type="CDD" id="cd03498">
    <property type="entry name" value="SQR_TypeB_2_TM"/>
    <property type="match status" value="1"/>
</dbReference>
<protein>
    <submittedName>
        <fullName evidence="9">Succinate dehydrogenase (Or fumarate reductase) cytochrome b subunit, b558 family</fullName>
    </submittedName>
</protein>
<evidence type="ECO:0000313" key="10">
    <source>
        <dbReference type="Proteomes" id="UP000002572"/>
    </source>
</evidence>
<dbReference type="InParanoid" id="E6W398"/>
<evidence type="ECO:0000256" key="2">
    <source>
        <dbReference type="ARBA" id="ARBA00022617"/>
    </source>
</evidence>
<feature type="transmembrane region" description="Helical" evidence="8">
    <location>
        <begin position="99"/>
        <end position="120"/>
    </location>
</feature>
<dbReference type="Pfam" id="PF01127">
    <property type="entry name" value="Sdh_cyt"/>
    <property type="match status" value="1"/>
</dbReference>
<dbReference type="GO" id="GO:0016020">
    <property type="term" value="C:membrane"/>
    <property type="evidence" value="ECO:0007669"/>
    <property type="project" value="UniProtKB-SubCell"/>
</dbReference>
<sequence length="221" mass="24017">MQFIQSAVGRKIIMAVTGLCLVLFLFIHALGNLGVFSGPDGINAYADFLHSLGAGVWLFRIALGAIFVIHIAFAIQLTMENMAARPDNYTYKKDLRATFASKTMIYTGFVILAFAVYHLLHFTIRVTNPEIYGFDSLGRFDVFTMVVKGFSSVVVSLIYLIAMIALVLHTSHGIGSMFQSVGLNNDKALPVIQKVGKAVAIVLFIALISTPVAILIGIVSL</sequence>
<dbReference type="Proteomes" id="UP000002572">
    <property type="component" value="Chromosome"/>
</dbReference>
<dbReference type="eggNOG" id="ENOG502Z7RU">
    <property type="taxonomic scope" value="Bacteria"/>
</dbReference>
<dbReference type="InterPro" id="IPR034804">
    <property type="entry name" value="SQR/QFR_C/D"/>
</dbReference>
<keyword evidence="7 8" id="KW-0472">Membrane</keyword>
<dbReference type="AlphaFoldDB" id="E6W398"/>
<keyword evidence="5 8" id="KW-1133">Transmembrane helix</keyword>
<evidence type="ECO:0000256" key="3">
    <source>
        <dbReference type="ARBA" id="ARBA00022692"/>
    </source>
</evidence>
<evidence type="ECO:0000313" key="9">
    <source>
        <dbReference type="EMBL" id="ADU66852.1"/>
    </source>
</evidence>
<gene>
    <name evidence="9" type="ordered locus">Selin_2132</name>
</gene>
<dbReference type="HOGENOM" id="CLU_077968_0_0_0"/>
<dbReference type="InterPro" id="IPR000701">
    <property type="entry name" value="SuccDH_FuR_B_TM-su"/>
</dbReference>
<dbReference type="STRING" id="653733.Selin_2132"/>
<accession>E6W398</accession>
<dbReference type="GO" id="GO:0046872">
    <property type="term" value="F:metal ion binding"/>
    <property type="evidence" value="ECO:0007669"/>
    <property type="project" value="UniProtKB-KW"/>
</dbReference>
<evidence type="ECO:0000256" key="4">
    <source>
        <dbReference type="ARBA" id="ARBA00022723"/>
    </source>
</evidence>
<evidence type="ECO:0000256" key="1">
    <source>
        <dbReference type="ARBA" id="ARBA00004370"/>
    </source>
</evidence>
<keyword evidence="10" id="KW-1185">Reference proteome</keyword>
<dbReference type="InterPro" id="IPR011138">
    <property type="entry name" value="Cytochrome_b-558"/>
</dbReference>
<dbReference type="EMBL" id="CP002432">
    <property type="protein sequence ID" value="ADU66852.1"/>
    <property type="molecule type" value="Genomic_DNA"/>
</dbReference>
<feature type="transmembrane region" description="Helical" evidence="8">
    <location>
        <begin position="140"/>
        <end position="168"/>
    </location>
</feature>
<comment type="subcellular location">
    <subcellularLocation>
        <location evidence="1">Membrane</location>
    </subcellularLocation>
</comment>
<reference evidence="9 10" key="1">
    <citation type="submission" date="2010-12" db="EMBL/GenBank/DDBJ databases">
        <title>Complete sequence of Desulfurispirillum indicum S5.</title>
        <authorList>
            <consortium name="US DOE Joint Genome Institute"/>
            <person name="Lucas S."/>
            <person name="Copeland A."/>
            <person name="Lapidus A."/>
            <person name="Cheng J.-F."/>
            <person name="Goodwin L."/>
            <person name="Pitluck S."/>
            <person name="Chertkov O."/>
            <person name="Held B."/>
            <person name="Detter J.C."/>
            <person name="Han C."/>
            <person name="Tapia R."/>
            <person name="Land M."/>
            <person name="Hauser L."/>
            <person name="Kyrpides N."/>
            <person name="Ivanova N."/>
            <person name="Mikhailova N."/>
            <person name="Haggblom M."/>
            <person name="Rauschenbach I."/>
            <person name="Bini E."/>
            <person name="Woyke T."/>
        </authorList>
    </citation>
    <scope>NUCLEOTIDE SEQUENCE [LARGE SCALE GENOMIC DNA]</scope>
    <source>
        <strain evidence="10">ATCC BAA-1389 / DSM 22839 / S5</strain>
    </source>
</reference>
<dbReference type="SUPFAM" id="SSF81343">
    <property type="entry name" value="Fumarate reductase respiratory complex transmembrane subunits"/>
    <property type="match status" value="1"/>
</dbReference>
<dbReference type="OrthoDB" id="9788081at2"/>
<feature type="transmembrane region" description="Helical" evidence="8">
    <location>
        <begin position="198"/>
        <end position="219"/>
    </location>
</feature>
<feature type="transmembrane region" description="Helical" evidence="8">
    <location>
        <begin position="12"/>
        <end position="37"/>
    </location>
</feature>
<dbReference type="NCBIfam" id="TIGR02046">
    <property type="entry name" value="sdhC_b558_fam"/>
    <property type="match status" value="1"/>
</dbReference>
<dbReference type="KEGG" id="din:Selin_2132"/>
<dbReference type="Gene3D" id="1.20.1300.10">
    <property type="entry name" value="Fumarate reductase/succinate dehydrogenase, transmembrane subunit"/>
    <property type="match status" value="1"/>
</dbReference>
<evidence type="ECO:0000256" key="7">
    <source>
        <dbReference type="ARBA" id="ARBA00023136"/>
    </source>
</evidence>
<evidence type="ECO:0000256" key="6">
    <source>
        <dbReference type="ARBA" id="ARBA00023004"/>
    </source>
</evidence>
<organism evidence="9 10">
    <name type="scientific">Desulfurispirillum indicum (strain ATCC BAA-1389 / DSM 22839 / S5)</name>
    <dbReference type="NCBI Taxonomy" id="653733"/>
    <lineage>
        <taxon>Bacteria</taxon>
        <taxon>Pseudomonadati</taxon>
        <taxon>Chrysiogenota</taxon>
        <taxon>Chrysiogenia</taxon>
        <taxon>Chrysiogenales</taxon>
        <taxon>Chrysiogenaceae</taxon>
        <taxon>Desulfurispirillum</taxon>
    </lineage>
</organism>